<reference evidence="1 2" key="1">
    <citation type="submission" date="2016-11" db="EMBL/GenBank/DDBJ databases">
        <authorList>
            <person name="Jaros S."/>
            <person name="Januszkiewicz K."/>
            <person name="Wedrychowicz H."/>
        </authorList>
    </citation>
    <scope>NUCLEOTIDE SEQUENCE [LARGE SCALE GENOMIC DNA]</scope>
    <source>
        <strain evidence="1 2">CGMCC 1.10190</strain>
    </source>
</reference>
<protein>
    <submittedName>
        <fullName evidence="1">Uncharacterized protein</fullName>
    </submittedName>
</protein>
<sequence length="90" mass="9446">MSRCERRAAGWLTANGLPAAAPSPFPVLRSTLQRLTQAVLKGAAEVDAWTLYRTLSEPLEGLGGQSPVDAVTADSVDAVTKAVFNVLGVH</sequence>
<evidence type="ECO:0000313" key="2">
    <source>
        <dbReference type="Proteomes" id="UP000184226"/>
    </source>
</evidence>
<keyword evidence="2" id="KW-1185">Reference proteome</keyword>
<dbReference type="Proteomes" id="UP000184226">
    <property type="component" value="Unassembled WGS sequence"/>
</dbReference>
<proteinExistence type="predicted"/>
<dbReference type="AlphaFoldDB" id="A0A1M5Z5T3"/>
<name>A0A1M5Z5T3_9BURK</name>
<accession>A0A1M5Z5T3</accession>
<evidence type="ECO:0000313" key="1">
    <source>
        <dbReference type="EMBL" id="SHI19541.1"/>
    </source>
</evidence>
<organism evidence="1 2">
    <name type="scientific">Pollutimonas bauzanensis</name>
    <dbReference type="NCBI Taxonomy" id="658167"/>
    <lineage>
        <taxon>Bacteria</taxon>
        <taxon>Pseudomonadati</taxon>
        <taxon>Pseudomonadota</taxon>
        <taxon>Betaproteobacteria</taxon>
        <taxon>Burkholderiales</taxon>
        <taxon>Alcaligenaceae</taxon>
        <taxon>Pollutimonas</taxon>
    </lineage>
</organism>
<dbReference type="STRING" id="658167.SAMN04488135_112126"/>
<dbReference type="EMBL" id="FQXE01000012">
    <property type="protein sequence ID" value="SHI19541.1"/>
    <property type="molecule type" value="Genomic_DNA"/>
</dbReference>
<gene>
    <name evidence="1" type="ORF">SAMN04488135_112126</name>
</gene>